<organism evidence="1 2">
    <name type="scientific">Liparis tanakae</name>
    <name type="common">Tanaka's snailfish</name>
    <dbReference type="NCBI Taxonomy" id="230148"/>
    <lineage>
        <taxon>Eukaryota</taxon>
        <taxon>Metazoa</taxon>
        <taxon>Chordata</taxon>
        <taxon>Craniata</taxon>
        <taxon>Vertebrata</taxon>
        <taxon>Euteleostomi</taxon>
        <taxon>Actinopterygii</taxon>
        <taxon>Neopterygii</taxon>
        <taxon>Teleostei</taxon>
        <taxon>Neoteleostei</taxon>
        <taxon>Acanthomorphata</taxon>
        <taxon>Eupercaria</taxon>
        <taxon>Perciformes</taxon>
        <taxon>Cottioidei</taxon>
        <taxon>Cottales</taxon>
        <taxon>Liparidae</taxon>
        <taxon>Liparis</taxon>
    </lineage>
</organism>
<protein>
    <submittedName>
        <fullName evidence="1">Uncharacterized protein</fullName>
    </submittedName>
</protein>
<sequence>MLGVFNELHRAGIHPCPRRRAEVHRCLFTLLEVSGNGPMSKHVDLHDSLWSSTLSSTLSSDW</sequence>
<name>A0A4Z2F392_9TELE</name>
<dbReference type="EMBL" id="SRLO01001737">
    <property type="protein sequence ID" value="TNN35629.1"/>
    <property type="molecule type" value="Genomic_DNA"/>
</dbReference>
<keyword evidence="2" id="KW-1185">Reference proteome</keyword>
<dbReference type="Proteomes" id="UP000314294">
    <property type="component" value="Unassembled WGS sequence"/>
</dbReference>
<evidence type="ECO:0000313" key="2">
    <source>
        <dbReference type="Proteomes" id="UP000314294"/>
    </source>
</evidence>
<reference evidence="1 2" key="1">
    <citation type="submission" date="2019-03" db="EMBL/GenBank/DDBJ databases">
        <title>First draft genome of Liparis tanakae, snailfish: a comprehensive survey of snailfish specific genes.</title>
        <authorList>
            <person name="Kim W."/>
            <person name="Song I."/>
            <person name="Jeong J.-H."/>
            <person name="Kim D."/>
            <person name="Kim S."/>
            <person name="Ryu S."/>
            <person name="Song J.Y."/>
            <person name="Lee S.K."/>
        </authorList>
    </citation>
    <scope>NUCLEOTIDE SEQUENCE [LARGE SCALE GENOMIC DNA]</scope>
    <source>
        <tissue evidence="1">Muscle</tissue>
    </source>
</reference>
<dbReference type="AlphaFoldDB" id="A0A4Z2F392"/>
<proteinExistence type="predicted"/>
<comment type="caution">
    <text evidence="1">The sequence shown here is derived from an EMBL/GenBank/DDBJ whole genome shotgun (WGS) entry which is preliminary data.</text>
</comment>
<accession>A0A4Z2F392</accession>
<gene>
    <name evidence="1" type="ORF">EYF80_054210</name>
</gene>
<evidence type="ECO:0000313" key="1">
    <source>
        <dbReference type="EMBL" id="TNN35629.1"/>
    </source>
</evidence>